<proteinExistence type="predicted"/>
<name>A0ABR6CR50_9BACI</name>
<sequence>MRDQNGSMVVTYSYDAFGRPLTATGAAKTASEFRGS</sequence>
<reference evidence="1 2" key="1">
    <citation type="submission" date="2020-08" db="EMBL/GenBank/DDBJ databases">
        <title>Genomic Encyclopedia of Type Strains, Phase IV (KMG-IV): sequencing the most valuable type-strain genomes for metagenomic binning, comparative biology and taxonomic classification.</title>
        <authorList>
            <person name="Goeker M."/>
        </authorList>
    </citation>
    <scope>NUCLEOTIDE SEQUENCE [LARGE SCALE GENOMIC DNA]</scope>
    <source>
        <strain evidence="1 2">DSM 105481</strain>
    </source>
</reference>
<gene>
    <name evidence="1" type="ORF">HNP81_002719</name>
</gene>
<evidence type="ECO:0000313" key="1">
    <source>
        <dbReference type="EMBL" id="MBA9027429.1"/>
    </source>
</evidence>
<dbReference type="Proteomes" id="UP000626697">
    <property type="component" value="Unassembled WGS sequence"/>
</dbReference>
<accession>A0ABR6CR50</accession>
<protein>
    <submittedName>
        <fullName evidence="1">YD repeat-containing protein</fullName>
    </submittedName>
</protein>
<organism evidence="1 2">
    <name type="scientific">Peribacillus huizhouensis</name>
    <dbReference type="NCBI Taxonomy" id="1501239"/>
    <lineage>
        <taxon>Bacteria</taxon>
        <taxon>Bacillati</taxon>
        <taxon>Bacillota</taxon>
        <taxon>Bacilli</taxon>
        <taxon>Bacillales</taxon>
        <taxon>Bacillaceae</taxon>
        <taxon>Peribacillus</taxon>
    </lineage>
</organism>
<dbReference type="EMBL" id="JACJHX010000008">
    <property type="protein sequence ID" value="MBA9027429.1"/>
    <property type="molecule type" value="Genomic_DNA"/>
</dbReference>
<comment type="caution">
    <text evidence="1">The sequence shown here is derived from an EMBL/GenBank/DDBJ whole genome shotgun (WGS) entry which is preliminary data.</text>
</comment>
<evidence type="ECO:0000313" key="2">
    <source>
        <dbReference type="Proteomes" id="UP000626697"/>
    </source>
</evidence>
<keyword evidence="2" id="KW-1185">Reference proteome</keyword>
<dbReference type="Pfam" id="PF05593">
    <property type="entry name" value="RHS_repeat"/>
    <property type="match status" value="1"/>
</dbReference>
<dbReference type="InterPro" id="IPR031325">
    <property type="entry name" value="RHS_repeat"/>
</dbReference>